<sequence>MQRAQRKKGPHADIQAALHHGSAGVDAEPCFLPLLLLLGGLWGGSRALRGGGWNRFGSTEGWGPGPGPGIGPGGPGIYGGPGMYGGPGGGGMGTWGGPGGPWNGSGSGGPGGWFGF</sequence>
<keyword evidence="3" id="KW-1185">Reference proteome</keyword>
<evidence type="ECO:0000313" key="2">
    <source>
        <dbReference type="EMBL" id="SFU97190.1"/>
    </source>
</evidence>
<gene>
    <name evidence="2" type="ORF">SAMN05421543_11641</name>
</gene>
<feature type="region of interest" description="Disordered" evidence="1">
    <location>
        <begin position="89"/>
        <end position="116"/>
    </location>
</feature>
<accession>A0A1I7KID0</accession>
<reference evidence="3" key="1">
    <citation type="submission" date="2016-10" db="EMBL/GenBank/DDBJ databases">
        <authorList>
            <person name="Varghese N."/>
        </authorList>
    </citation>
    <scope>NUCLEOTIDE SEQUENCE [LARGE SCALE GENOMIC DNA]</scope>
    <source>
        <strain evidence="3">DSM 17980</strain>
    </source>
</reference>
<evidence type="ECO:0000313" key="3">
    <source>
        <dbReference type="Proteomes" id="UP000183508"/>
    </source>
</evidence>
<dbReference type="AlphaFoldDB" id="A0A1I7KID0"/>
<evidence type="ECO:0000256" key="1">
    <source>
        <dbReference type="SAM" id="MobiDB-lite"/>
    </source>
</evidence>
<organism evidence="2 3">
    <name type="scientific">Alicyclobacillus macrosporangiidus</name>
    <dbReference type="NCBI Taxonomy" id="392015"/>
    <lineage>
        <taxon>Bacteria</taxon>
        <taxon>Bacillati</taxon>
        <taxon>Bacillota</taxon>
        <taxon>Bacilli</taxon>
        <taxon>Bacillales</taxon>
        <taxon>Alicyclobacillaceae</taxon>
        <taxon>Alicyclobacillus</taxon>
    </lineage>
</organism>
<protein>
    <submittedName>
        <fullName evidence="2">Uncharacterized protein</fullName>
    </submittedName>
</protein>
<dbReference type="Proteomes" id="UP000183508">
    <property type="component" value="Unassembled WGS sequence"/>
</dbReference>
<proteinExistence type="predicted"/>
<name>A0A1I7KID0_9BACL</name>
<dbReference type="EMBL" id="FPBV01000016">
    <property type="protein sequence ID" value="SFU97190.1"/>
    <property type="molecule type" value="Genomic_DNA"/>
</dbReference>